<proteinExistence type="predicted"/>
<protein>
    <submittedName>
        <fullName evidence="1">Uncharacterized protein</fullName>
    </submittedName>
</protein>
<keyword evidence="2" id="KW-1185">Reference proteome</keyword>
<gene>
    <name evidence="1" type="ORF">LTRI10_LOCUS30162</name>
</gene>
<organism evidence="1 2">
    <name type="scientific">Linum trigynum</name>
    <dbReference type="NCBI Taxonomy" id="586398"/>
    <lineage>
        <taxon>Eukaryota</taxon>
        <taxon>Viridiplantae</taxon>
        <taxon>Streptophyta</taxon>
        <taxon>Embryophyta</taxon>
        <taxon>Tracheophyta</taxon>
        <taxon>Spermatophyta</taxon>
        <taxon>Magnoliopsida</taxon>
        <taxon>eudicotyledons</taxon>
        <taxon>Gunneridae</taxon>
        <taxon>Pentapetalae</taxon>
        <taxon>rosids</taxon>
        <taxon>fabids</taxon>
        <taxon>Malpighiales</taxon>
        <taxon>Linaceae</taxon>
        <taxon>Linum</taxon>
    </lineage>
</organism>
<dbReference type="InterPro" id="IPR015683">
    <property type="entry name" value="Ionotropic_Glu_rcpt"/>
</dbReference>
<dbReference type="EMBL" id="OZ034818">
    <property type="protein sequence ID" value="CAL1389294.1"/>
    <property type="molecule type" value="Genomic_DNA"/>
</dbReference>
<dbReference type="PANTHER" id="PTHR34836">
    <property type="entry name" value="OS06G0188250 PROTEIN"/>
    <property type="match status" value="1"/>
</dbReference>
<accession>A0AAV2ETZ3</accession>
<name>A0AAV2ETZ3_9ROSI</name>
<dbReference type="AlphaFoldDB" id="A0AAV2ETZ3"/>
<evidence type="ECO:0000313" key="2">
    <source>
        <dbReference type="Proteomes" id="UP001497516"/>
    </source>
</evidence>
<sequence>MGTSWEGEMLQRTMSMAVSDFYALHSHFNTRLLLRFINSTRNHLQALSSADDLLNKSPELRGIISIGPRRSLELEYLAKLFDEKFGIPVISISSRPQVKEGIAKCIIWDLASAAEKASRTAAESHSSYFGDLENFAAPIGEFSGVGNRVIYRPSRSRRRSLNEEANDENIVRNHSNYSSYNASQSGVIPKKLRVGVPLQAGFDELFKVQVGQNWTIDVSGFCVDVFKVAIHLLPYEVSYEFVPFVNDPQPKPWIYNDLVYQVYLQVDMFLHPSSIHSMIPCIFSL</sequence>
<dbReference type="Gene3D" id="3.40.190.10">
    <property type="entry name" value="Periplasmic binding protein-like II"/>
    <property type="match status" value="1"/>
</dbReference>
<reference evidence="1 2" key="1">
    <citation type="submission" date="2024-04" db="EMBL/GenBank/DDBJ databases">
        <authorList>
            <person name="Fracassetti M."/>
        </authorList>
    </citation>
    <scope>NUCLEOTIDE SEQUENCE [LARGE SCALE GENOMIC DNA]</scope>
</reference>
<dbReference type="PANTHER" id="PTHR34836:SF1">
    <property type="entry name" value="OS09G0428600 PROTEIN"/>
    <property type="match status" value="1"/>
</dbReference>
<dbReference type="Proteomes" id="UP001497516">
    <property type="component" value="Chromosome 5"/>
</dbReference>
<evidence type="ECO:0000313" key="1">
    <source>
        <dbReference type="EMBL" id="CAL1389294.1"/>
    </source>
</evidence>